<dbReference type="Gene3D" id="1.10.443.10">
    <property type="entry name" value="Intergrase catalytic core"/>
    <property type="match status" value="1"/>
</dbReference>
<dbReference type="PANTHER" id="PTHR34605">
    <property type="entry name" value="PHAGE_INTEGRASE DOMAIN-CONTAINING PROTEIN"/>
    <property type="match status" value="1"/>
</dbReference>
<proteinExistence type="predicted"/>
<keyword evidence="1" id="KW-0233">DNA recombination</keyword>
<dbReference type="InterPro" id="IPR011010">
    <property type="entry name" value="DNA_brk_join_enz"/>
</dbReference>
<dbReference type="GO" id="GO:0015074">
    <property type="term" value="P:DNA integration"/>
    <property type="evidence" value="ECO:0007669"/>
    <property type="project" value="InterPro"/>
</dbReference>
<name>A0AAD5V585_9APHY</name>
<dbReference type="InterPro" id="IPR052925">
    <property type="entry name" value="Phage_Integrase-like_Recomb"/>
</dbReference>
<dbReference type="InterPro" id="IPR013762">
    <property type="entry name" value="Integrase-like_cat_sf"/>
</dbReference>
<accession>A0AAD5V585</accession>
<dbReference type="GO" id="GO:0003677">
    <property type="term" value="F:DNA binding"/>
    <property type="evidence" value="ECO:0007669"/>
    <property type="project" value="InterPro"/>
</dbReference>
<dbReference type="PANTHER" id="PTHR34605:SF3">
    <property type="entry name" value="P CELL-TYPE AGGLUTINATION PROTEIN MAP4-LIKE-RELATED"/>
    <property type="match status" value="1"/>
</dbReference>
<keyword evidence="3" id="KW-1185">Reference proteome</keyword>
<dbReference type="GO" id="GO:0006310">
    <property type="term" value="P:DNA recombination"/>
    <property type="evidence" value="ECO:0007669"/>
    <property type="project" value="UniProtKB-KW"/>
</dbReference>
<organism evidence="2 3">
    <name type="scientific">Meripilus lineatus</name>
    <dbReference type="NCBI Taxonomy" id="2056292"/>
    <lineage>
        <taxon>Eukaryota</taxon>
        <taxon>Fungi</taxon>
        <taxon>Dikarya</taxon>
        <taxon>Basidiomycota</taxon>
        <taxon>Agaricomycotina</taxon>
        <taxon>Agaricomycetes</taxon>
        <taxon>Polyporales</taxon>
        <taxon>Meripilaceae</taxon>
        <taxon>Meripilus</taxon>
    </lineage>
</organism>
<gene>
    <name evidence="2" type="ORF">NLI96_g5353</name>
</gene>
<protein>
    <recommendedName>
        <fullName evidence="4">Tyr recombinase domain-containing protein</fullName>
    </recommendedName>
</protein>
<dbReference type="SUPFAM" id="SSF56349">
    <property type="entry name" value="DNA breaking-rejoining enzymes"/>
    <property type="match status" value="1"/>
</dbReference>
<evidence type="ECO:0008006" key="4">
    <source>
        <dbReference type="Google" id="ProtNLM"/>
    </source>
</evidence>
<reference evidence="2" key="1">
    <citation type="submission" date="2022-07" db="EMBL/GenBank/DDBJ databases">
        <title>Genome Sequence of Physisporinus lineatus.</title>
        <authorList>
            <person name="Buettner E."/>
        </authorList>
    </citation>
    <scope>NUCLEOTIDE SEQUENCE</scope>
    <source>
        <strain evidence="2">VT162</strain>
    </source>
</reference>
<dbReference type="EMBL" id="JANAWD010000174">
    <property type="protein sequence ID" value="KAJ3484840.1"/>
    <property type="molecule type" value="Genomic_DNA"/>
</dbReference>
<evidence type="ECO:0000313" key="2">
    <source>
        <dbReference type="EMBL" id="KAJ3484840.1"/>
    </source>
</evidence>
<evidence type="ECO:0000313" key="3">
    <source>
        <dbReference type="Proteomes" id="UP001212997"/>
    </source>
</evidence>
<evidence type="ECO:0000256" key="1">
    <source>
        <dbReference type="ARBA" id="ARBA00023172"/>
    </source>
</evidence>
<sequence>MGIAVKACACSLFHALLRAGEHLIDDNKEFSPSIHITIACVSHFTDPFGFESTRLHIPWTKVRKEQGEDVVWTRQQHPTCPRQALDEHIRINNPLPHEHLFSYTTTGQNGGRKSLHRQSFLSAYNKAATLASFSKVTGHCFRIGGTLEYLLRGHTFETVRELGRWDGDSFRRYLRRHAFVLSPRLHDIDNLHTKFLKHCAQQEILDKDIGAEVSRS</sequence>
<comment type="caution">
    <text evidence="2">The sequence shown here is derived from an EMBL/GenBank/DDBJ whole genome shotgun (WGS) entry which is preliminary data.</text>
</comment>
<dbReference type="Proteomes" id="UP001212997">
    <property type="component" value="Unassembled WGS sequence"/>
</dbReference>
<dbReference type="AlphaFoldDB" id="A0AAD5V585"/>